<dbReference type="Pfam" id="PF18030">
    <property type="entry name" value="Rimk_N"/>
    <property type="match status" value="1"/>
</dbReference>
<gene>
    <name evidence="4" type="ORF">CTOB1V02_LOCUS16379</name>
</gene>
<feature type="domain" description="RimK preATP-grasp" evidence="3">
    <location>
        <begin position="126"/>
        <end position="212"/>
    </location>
</feature>
<dbReference type="InterPro" id="IPR008503">
    <property type="entry name" value="Asp_endopeptidase"/>
</dbReference>
<dbReference type="OrthoDB" id="10506110at2759"/>
<feature type="non-terminal residue" evidence="4">
    <location>
        <position position="1"/>
    </location>
</feature>
<dbReference type="Gene3D" id="3.40.50.20">
    <property type="match status" value="1"/>
</dbReference>
<dbReference type="Pfam" id="PF05618">
    <property type="entry name" value="Zn_protease"/>
    <property type="match status" value="1"/>
</dbReference>
<evidence type="ECO:0000313" key="4">
    <source>
        <dbReference type="EMBL" id="CAD7238564.1"/>
    </source>
</evidence>
<dbReference type="Gene3D" id="2.40.70.10">
    <property type="entry name" value="Acid Proteases"/>
    <property type="match status" value="1"/>
</dbReference>
<name>A0A7R8WWS0_9CRUS</name>
<accession>A0A7R8WWS0</accession>
<dbReference type="PANTHER" id="PTHR38037:SF2">
    <property type="entry name" value="ATP-DEPENDENT ZINC PROTEASE DOMAIN-CONTAINING PROTEIN-RELATED"/>
    <property type="match status" value="1"/>
</dbReference>
<dbReference type="InterPro" id="IPR041107">
    <property type="entry name" value="Rimk_N"/>
</dbReference>
<dbReference type="PANTHER" id="PTHR38037">
    <property type="entry name" value="ZN_PROTEASE DOMAIN-CONTAINING PROTEIN"/>
    <property type="match status" value="1"/>
</dbReference>
<dbReference type="AlphaFoldDB" id="A0A7R8WWS0"/>
<dbReference type="EMBL" id="OB703960">
    <property type="protein sequence ID" value="CAD7238564.1"/>
    <property type="molecule type" value="Genomic_DNA"/>
</dbReference>
<sequence>MKTIGRVDKADFPELLLSEIDIKIDTGAYTSSIHTHHIREIVIDGEDFIEFQLMDPTHPEYHDKVFKTKRYKRKSVKNSFGKAEERFIVETTIVIFGEEYPIELSLSERSDMKYPVLIGRKLLNRRNQNLYSTRRLVEAGKEKGHEVVVIDHSKCIIELEKRKPKIFYNGIYLNDFDAVIPRIGASVTFYGTAVVRQFEMMKVFTAVESQAL</sequence>
<dbReference type="SUPFAM" id="SSF50630">
    <property type="entry name" value="Acid proteases"/>
    <property type="match status" value="1"/>
</dbReference>
<evidence type="ECO:0000259" key="2">
    <source>
        <dbReference type="Pfam" id="PF05618"/>
    </source>
</evidence>
<organism evidence="4">
    <name type="scientific">Cyprideis torosa</name>
    <dbReference type="NCBI Taxonomy" id="163714"/>
    <lineage>
        <taxon>Eukaryota</taxon>
        <taxon>Metazoa</taxon>
        <taxon>Ecdysozoa</taxon>
        <taxon>Arthropoda</taxon>
        <taxon>Crustacea</taxon>
        <taxon>Oligostraca</taxon>
        <taxon>Ostracoda</taxon>
        <taxon>Podocopa</taxon>
        <taxon>Podocopida</taxon>
        <taxon>Cytherocopina</taxon>
        <taxon>Cytheroidea</taxon>
        <taxon>Cytherideidae</taxon>
        <taxon>Cyprideis</taxon>
    </lineage>
</organism>
<protein>
    <submittedName>
        <fullName evidence="4">Uncharacterized protein</fullName>
    </submittedName>
</protein>
<comment type="cofactor">
    <cofactor evidence="1">
        <name>Mg(2+)</name>
        <dbReference type="ChEBI" id="CHEBI:18420"/>
    </cofactor>
</comment>
<evidence type="ECO:0000256" key="1">
    <source>
        <dbReference type="ARBA" id="ARBA00001946"/>
    </source>
</evidence>
<evidence type="ECO:0000259" key="3">
    <source>
        <dbReference type="Pfam" id="PF18030"/>
    </source>
</evidence>
<dbReference type="InterPro" id="IPR021109">
    <property type="entry name" value="Peptidase_aspartic_dom_sf"/>
</dbReference>
<feature type="domain" description="Retropepsin-like aspartic endopeptidase" evidence="2">
    <location>
        <begin position="6"/>
        <end position="123"/>
    </location>
</feature>
<reference evidence="4" key="1">
    <citation type="submission" date="2020-11" db="EMBL/GenBank/DDBJ databases">
        <authorList>
            <person name="Tran Van P."/>
        </authorList>
    </citation>
    <scope>NUCLEOTIDE SEQUENCE</scope>
</reference>
<proteinExistence type="predicted"/>